<sequence length="151" mass="17598">MHYNGYYRFNESRYDYNEPVFYDVRTTANNNNNNTTINEDIYSYPENFTNAIVLIEEAIAGEEEDRLFYTYLINNAPSEEDRQIITGIRDNEIRHHSLFLKLYSELTGKTPPQLPGERFVPPSSYCEGLQRSIIGEESAVAKYSQILFAMQ</sequence>
<dbReference type="InterPro" id="IPR003251">
    <property type="entry name" value="Rr_diiron-bd_dom"/>
</dbReference>
<name>A0A3D2X7M4_9FIRM</name>
<reference evidence="2 3" key="1">
    <citation type="journal article" date="2018" name="Nat. Biotechnol.">
        <title>A standardized bacterial taxonomy based on genome phylogeny substantially revises the tree of life.</title>
        <authorList>
            <person name="Parks D.H."/>
            <person name="Chuvochina M."/>
            <person name="Waite D.W."/>
            <person name="Rinke C."/>
            <person name="Skarshewski A."/>
            <person name="Chaumeil P.A."/>
            <person name="Hugenholtz P."/>
        </authorList>
    </citation>
    <scope>NUCLEOTIDE SEQUENCE [LARGE SCALE GENOMIC DNA]</scope>
    <source>
        <strain evidence="2">UBA11728</strain>
    </source>
</reference>
<dbReference type="Gene3D" id="1.20.1260.10">
    <property type="match status" value="1"/>
</dbReference>
<evidence type="ECO:0000259" key="1">
    <source>
        <dbReference type="Pfam" id="PF02915"/>
    </source>
</evidence>
<feature type="non-terminal residue" evidence="2">
    <location>
        <position position="151"/>
    </location>
</feature>
<dbReference type="InterPro" id="IPR009078">
    <property type="entry name" value="Ferritin-like_SF"/>
</dbReference>
<dbReference type="Proteomes" id="UP000262969">
    <property type="component" value="Unassembled WGS sequence"/>
</dbReference>
<protein>
    <submittedName>
        <fullName evidence="2">Rubrerythrin</fullName>
    </submittedName>
</protein>
<organism evidence="2 3">
    <name type="scientific">Lachnoclostridium phytofermentans</name>
    <dbReference type="NCBI Taxonomy" id="66219"/>
    <lineage>
        <taxon>Bacteria</taxon>
        <taxon>Bacillati</taxon>
        <taxon>Bacillota</taxon>
        <taxon>Clostridia</taxon>
        <taxon>Lachnospirales</taxon>
        <taxon>Lachnospiraceae</taxon>
    </lineage>
</organism>
<dbReference type="SUPFAM" id="SSF47240">
    <property type="entry name" value="Ferritin-like"/>
    <property type="match status" value="1"/>
</dbReference>
<evidence type="ECO:0000313" key="3">
    <source>
        <dbReference type="Proteomes" id="UP000262969"/>
    </source>
</evidence>
<dbReference type="GO" id="GO:0046872">
    <property type="term" value="F:metal ion binding"/>
    <property type="evidence" value="ECO:0007669"/>
    <property type="project" value="InterPro"/>
</dbReference>
<accession>A0A3D2X7M4</accession>
<dbReference type="Pfam" id="PF02915">
    <property type="entry name" value="Rubrerythrin"/>
    <property type="match status" value="1"/>
</dbReference>
<dbReference type="CDD" id="cd00657">
    <property type="entry name" value="Ferritin_like"/>
    <property type="match status" value="1"/>
</dbReference>
<dbReference type="AlphaFoldDB" id="A0A3D2X7M4"/>
<dbReference type="EMBL" id="DPVV01000403">
    <property type="protein sequence ID" value="HCL03122.1"/>
    <property type="molecule type" value="Genomic_DNA"/>
</dbReference>
<comment type="caution">
    <text evidence="2">The sequence shown here is derived from an EMBL/GenBank/DDBJ whole genome shotgun (WGS) entry which is preliminary data.</text>
</comment>
<gene>
    <name evidence="2" type="ORF">DHW61_12065</name>
</gene>
<proteinExistence type="predicted"/>
<evidence type="ECO:0000313" key="2">
    <source>
        <dbReference type="EMBL" id="HCL03122.1"/>
    </source>
</evidence>
<dbReference type="GO" id="GO:0016491">
    <property type="term" value="F:oxidoreductase activity"/>
    <property type="evidence" value="ECO:0007669"/>
    <property type="project" value="InterPro"/>
</dbReference>
<dbReference type="InterPro" id="IPR012347">
    <property type="entry name" value="Ferritin-like"/>
</dbReference>
<feature type="domain" description="Rubrerythrin diiron-binding" evidence="1">
    <location>
        <begin position="55"/>
        <end position="109"/>
    </location>
</feature>